<feature type="binding site" description="axial binding residue" evidence="9">
    <location>
        <position position="121"/>
    </location>
    <ligand>
        <name>heme c</name>
        <dbReference type="ChEBI" id="CHEBI:61717"/>
        <label>1</label>
    </ligand>
    <ligandPart>
        <name>Fe</name>
        <dbReference type="ChEBI" id="CHEBI:18248"/>
    </ligandPart>
</feature>
<evidence type="ECO:0000256" key="9">
    <source>
        <dbReference type="PIRSR" id="PIRSR000294-2"/>
    </source>
</evidence>
<sequence>MSTARDSLIVLAATAVMFAAAGAAMSRVQAPATISELRLAYQGAPETWPRPTLEPGANFTEFGPLPPAPSPPDNPTTPEKVALGARLFEDPKLSRSGQIACGSCHLQELGFADGLRTSFGHDRQRGARNAPSVAVSAWMDSLFWDGRSTTLEAQSLHPLVDPLEMAGSLDAVRGQVAAEAAYGPLFSAAFGDPEVTMPRVAQALAAFQRSLKPAGGRWRRFINGDRAALTDQQLRGLHLFRTKAGCANCHNGPLFTDQKFHNLGLHFYGRALEDLGRYQVTGQPEDVGAFRTPSLLGVRRTAPYMHNGLFSELDNVLRFYNAGGANPRPRPDQADDPLFPKTDRLLRRRDLTADEREDVTAFLGTL</sequence>
<evidence type="ECO:0000256" key="6">
    <source>
        <dbReference type="ARBA" id="ARBA00023002"/>
    </source>
</evidence>
<dbReference type="PANTHER" id="PTHR30600:SF10">
    <property type="entry name" value="BLL6722 PROTEIN"/>
    <property type="match status" value="1"/>
</dbReference>
<evidence type="ECO:0000256" key="3">
    <source>
        <dbReference type="ARBA" id="ARBA00022723"/>
    </source>
</evidence>
<feature type="binding site" description="axial binding residue" evidence="9">
    <location>
        <position position="105"/>
    </location>
    <ligand>
        <name>heme c</name>
        <dbReference type="ChEBI" id="CHEBI:61717"/>
        <label>1</label>
    </ligand>
    <ligandPart>
        <name>Fe</name>
        <dbReference type="ChEBI" id="CHEBI:18248"/>
    </ligandPart>
</feature>
<dbReference type="AlphaFoldDB" id="A0AAJ5WWI0"/>
<keyword evidence="12" id="KW-0575">Peroxidase</keyword>
<dbReference type="GO" id="GO:0004130">
    <property type="term" value="F:cytochrome-c peroxidase activity"/>
    <property type="evidence" value="ECO:0007669"/>
    <property type="project" value="TreeGrafter"/>
</dbReference>
<dbReference type="Gene3D" id="1.10.760.10">
    <property type="entry name" value="Cytochrome c-like domain"/>
    <property type="match status" value="2"/>
</dbReference>
<organism evidence="12 13">
    <name type="scientific">Candidatus Brevundimonas colombiensis</name>
    <dbReference type="NCBI Taxonomy" id="3121376"/>
    <lineage>
        <taxon>Bacteria</taxon>
        <taxon>Pseudomonadati</taxon>
        <taxon>Pseudomonadota</taxon>
        <taxon>Alphaproteobacteria</taxon>
        <taxon>Caulobacterales</taxon>
        <taxon>Caulobacteraceae</taxon>
        <taxon>Brevundimonas</taxon>
    </lineage>
</organism>
<dbReference type="InterPro" id="IPR036909">
    <property type="entry name" value="Cyt_c-like_dom_sf"/>
</dbReference>
<accession>A0AAJ5WWI0</accession>
<evidence type="ECO:0000313" key="12">
    <source>
        <dbReference type="EMBL" id="WEK38491.1"/>
    </source>
</evidence>
<keyword evidence="5" id="KW-0574">Periplasm</keyword>
<keyword evidence="7 9" id="KW-0408">Iron</keyword>
<dbReference type="Proteomes" id="UP001213664">
    <property type="component" value="Chromosome"/>
</dbReference>
<protein>
    <submittedName>
        <fullName evidence="12">Cytochrome c peroxidase</fullName>
    </submittedName>
</protein>
<dbReference type="GO" id="GO:0020037">
    <property type="term" value="F:heme binding"/>
    <property type="evidence" value="ECO:0007669"/>
    <property type="project" value="InterPro"/>
</dbReference>
<proteinExistence type="predicted"/>
<dbReference type="PROSITE" id="PS51007">
    <property type="entry name" value="CYTC"/>
    <property type="match status" value="1"/>
</dbReference>
<comment type="cofactor">
    <cofactor evidence="8">
        <name>heme</name>
        <dbReference type="ChEBI" id="CHEBI:30413"/>
    </cofactor>
    <text evidence="8">Binds 2 heme groups.</text>
</comment>
<keyword evidence="2 8" id="KW-0349">Heme</keyword>
<feature type="binding site" description="covalent" evidence="8">
    <location>
        <position position="246"/>
    </location>
    <ligand>
        <name>heme c</name>
        <dbReference type="ChEBI" id="CHEBI:61717"/>
        <label>2</label>
    </ligand>
</feature>
<feature type="binding site" description="covalent" evidence="8">
    <location>
        <position position="101"/>
    </location>
    <ligand>
        <name>heme c</name>
        <dbReference type="ChEBI" id="CHEBI:61717"/>
        <label>1</label>
    </ligand>
</feature>
<feature type="signal peptide" evidence="10">
    <location>
        <begin position="1"/>
        <end position="23"/>
    </location>
</feature>
<dbReference type="InterPro" id="IPR009056">
    <property type="entry name" value="Cyt_c-like_dom"/>
</dbReference>
<evidence type="ECO:0000256" key="4">
    <source>
        <dbReference type="ARBA" id="ARBA00022729"/>
    </source>
</evidence>
<dbReference type="InterPro" id="IPR004852">
    <property type="entry name" value="Di-haem_cyt_c_peroxidsae"/>
</dbReference>
<dbReference type="PANTHER" id="PTHR30600">
    <property type="entry name" value="CYTOCHROME C PEROXIDASE-RELATED"/>
    <property type="match status" value="1"/>
</dbReference>
<evidence type="ECO:0000256" key="10">
    <source>
        <dbReference type="SAM" id="SignalP"/>
    </source>
</evidence>
<dbReference type="EMBL" id="CP119326">
    <property type="protein sequence ID" value="WEK38491.1"/>
    <property type="molecule type" value="Genomic_DNA"/>
</dbReference>
<dbReference type="InterPro" id="IPR026259">
    <property type="entry name" value="MauG/Cytc_peroxidase"/>
</dbReference>
<evidence type="ECO:0000256" key="7">
    <source>
        <dbReference type="ARBA" id="ARBA00023004"/>
    </source>
</evidence>
<feature type="binding site" description="axial binding residue" evidence="9">
    <location>
        <position position="250"/>
    </location>
    <ligand>
        <name>heme c</name>
        <dbReference type="ChEBI" id="CHEBI:61717"/>
        <label>2</label>
    </ligand>
    <ligandPart>
        <name>Fe</name>
        <dbReference type="ChEBI" id="CHEBI:18248"/>
    </ligandPart>
</feature>
<comment type="subcellular location">
    <subcellularLocation>
        <location evidence="1">Periplasm</location>
    </subcellularLocation>
</comment>
<dbReference type="Pfam" id="PF03150">
    <property type="entry name" value="CCP_MauG"/>
    <property type="match status" value="1"/>
</dbReference>
<evidence type="ECO:0000313" key="13">
    <source>
        <dbReference type="Proteomes" id="UP001213664"/>
    </source>
</evidence>
<keyword evidence="3 9" id="KW-0479">Metal-binding</keyword>
<dbReference type="PIRSF" id="PIRSF000294">
    <property type="entry name" value="Cytochrome-c_peroxidase"/>
    <property type="match status" value="1"/>
</dbReference>
<dbReference type="SUPFAM" id="SSF46626">
    <property type="entry name" value="Cytochrome c"/>
    <property type="match status" value="2"/>
</dbReference>
<feature type="binding site" description="covalent" evidence="8">
    <location>
        <position position="249"/>
    </location>
    <ligand>
        <name>heme c</name>
        <dbReference type="ChEBI" id="CHEBI:61717"/>
        <label>2</label>
    </ligand>
</feature>
<feature type="domain" description="Cytochrome c" evidence="11">
    <location>
        <begin position="231"/>
        <end position="366"/>
    </location>
</feature>
<dbReference type="GO" id="GO:0046872">
    <property type="term" value="F:metal ion binding"/>
    <property type="evidence" value="ECO:0007669"/>
    <property type="project" value="UniProtKB-KW"/>
</dbReference>
<keyword evidence="6" id="KW-0560">Oxidoreductase</keyword>
<keyword evidence="4 10" id="KW-0732">Signal</keyword>
<dbReference type="InterPro" id="IPR051395">
    <property type="entry name" value="Cytochrome_c_Peroxidase/MauG"/>
</dbReference>
<evidence type="ECO:0000256" key="5">
    <source>
        <dbReference type="ARBA" id="ARBA00022764"/>
    </source>
</evidence>
<dbReference type="GO" id="GO:0042597">
    <property type="term" value="C:periplasmic space"/>
    <property type="evidence" value="ECO:0007669"/>
    <property type="project" value="UniProtKB-SubCell"/>
</dbReference>
<comment type="PTM">
    <text evidence="8">Binds 2 heme groups per subunit.</text>
</comment>
<reference evidence="12" key="1">
    <citation type="submission" date="2023-03" db="EMBL/GenBank/DDBJ databases">
        <title>Andean soil-derived lignocellulolytic bacterial consortium as a source of novel taxa and putative plastic-active enzymes.</title>
        <authorList>
            <person name="Diaz-Garcia L."/>
            <person name="Chuvochina M."/>
            <person name="Feuerriegel G."/>
            <person name="Bunk B."/>
            <person name="Sproer C."/>
            <person name="Streit W.R."/>
            <person name="Rodriguez L.M."/>
            <person name="Overmann J."/>
            <person name="Jimenez D.J."/>
        </authorList>
    </citation>
    <scope>NUCLEOTIDE SEQUENCE</scope>
    <source>
        <strain evidence="12">MAG 833</strain>
    </source>
</reference>
<name>A0AAJ5WWI0_9CAUL</name>
<evidence type="ECO:0000256" key="8">
    <source>
        <dbReference type="PIRSR" id="PIRSR000294-1"/>
    </source>
</evidence>
<evidence type="ECO:0000256" key="1">
    <source>
        <dbReference type="ARBA" id="ARBA00004418"/>
    </source>
</evidence>
<evidence type="ECO:0000256" key="2">
    <source>
        <dbReference type="ARBA" id="ARBA00022617"/>
    </source>
</evidence>
<dbReference type="GO" id="GO:0009055">
    <property type="term" value="F:electron transfer activity"/>
    <property type="evidence" value="ECO:0007669"/>
    <property type="project" value="InterPro"/>
</dbReference>
<gene>
    <name evidence="12" type="ORF">P0Y50_07970</name>
</gene>
<feature type="chain" id="PRO_5042523462" evidence="10">
    <location>
        <begin position="24"/>
        <end position="366"/>
    </location>
</feature>
<evidence type="ECO:0000259" key="11">
    <source>
        <dbReference type="PROSITE" id="PS51007"/>
    </source>
</evidence>
<feature type="binding site" description="covalent" evidence="8">
    <location>
        <position position="104"/>
    </location>
    <ligand>
        <name>heme c</name>
        <dbReference type="ChEBI" id="CHEBI:61717"/>
        <label>1</label>
    </ligand>
</feature>